<dbReference type="CDD" id="cd03708">
    <property type="entry name" value="GTPBP_III"/>
    <property type="match status" value="1"/>
</dbReference>
<proteinExistence type="inferred from homology"/>
<dbReference type="Pfam" id="PF00009">
    <property type="entry name" value="GTP_EFTU"/>
    <property type="match status" value="1"/>
</dbReference>
<evidence type="ECO:0000313" key="16">
    <source>
        <dbReference type="EMBL" id="KAJ3570371.1"/>
    </source>
</evidence>
<comment type="subcellular location">
    <subcellularLocation>
        <location evidence="1">Membrane</location>
        <topology evidence="1">Single-pass type II membrane protein</topology>
    </subcellularLocation>
</comment>
<dbReference type="Gene3D" id="3.40.50.300">
    <property type="entry name" value="P-loop containing nucleotide triphosphate hydrolases"/>
    <property type="match status" value="1"/>
</dbReference>
<dbReference type="CDD" id="cd03694">
    <property type="entry name" value="GTPBP_II"/>
    <property type="match status" value="1"/>
</dbReference>
<evidence type="ECO:0000259" key="14">
    <source>
        <dbReference type="PROSITE" id="PS51722"/>
    </source>
</evidence>
<keyword evidence="11" id="KW-0961">Cell wall biogenesis/degradation</keyword>
<dbReference type="InterPro" id="IPR000757">
    <property type="entry name" value="Beta-glucanase-like"/>
</dbReference>
<evidence type="ECO:0000256" key="10">
    <source>
        <dbReference type="ARBA" id="ARBA00023180"/>
    </source>
</evidence>
<evidence type="ECO:0000256" key="1">
    <source>
        <dbReference type="ARBA" id="ARBA00004606"/>
    </source>
</evidence>
<dbReference type="GO" id="GO:0005886">
    <property type="term" value="C:plasma membrane"/>
    <property type="evidence" value="ECO:0007669"/>
    <property type="project" value="TreeGrafter"/>
</dbReference>
<feature type="compositionally biased region" description="Basic and acidic residues" evidence="12">
    <location>
        <begin position="32"/>
        <end position="43"/>
    </location>
</feature>
<dbReference type="InterPro" id="IPR000795">
    <property type="entry name" value="T_Tr_GTP-bd_dom"/>
</dbReference>
<dbReference type="InterPro" id="IPR013320">
    <property type="entry name" value="ConA-like_dom_sf"/>
</dbReference>
<dbReference type="Gene3D" id="2.60.120.200">
    <property type="match status" value="2"/>
</dbReference>
<dbReference type="EMBL" id="JANIEX010000241">
    <property type="protein sequence ID" value="KAJ3570371.1"/>
    <property type="molecule type" value="Genomic_DNA"/>
</dbReference>
<dbReference type="FunFam" id="2.60.120.200:FF:000259">
    <property type="entry name" value="Chromosome 9, whole genome shotgun sequence"/>
    <property type="match status" value="1"/>
</dbReference>
<dbReference type="SUPFAM" id="SSF50447">
    <property type="entry name" value="Translation proteins"/>
    <property type="match status" value="1"/>
</dbReference>
<name>A0AAD5YRU8_9AGAR</name>
<keyword evidence="6" id="KW-0735">Signal-anchor</keyword>
<dbReference type="InterPro" id="IPR027417">
    <property type="entry name" value="P-loop_NTPase"/>
</dbReference>
<evidence type="ECO:0000259" key="15">
    <source>
        <dbReference type="PROSITE" id="PS51762"/>
    </source>
</evidence>
<keyword evidence="4 13" id="KW-0812">Transmembrane</keyword>
<protein>
    <submittedName>
        <fullName evidence="16">Uncharacterized protein</fullName>
    </submittedName>
</protein>
<reference evidence="16" key="1">
    <citation type="submission" date="2022-07" db="EMBL/GenBank/DDBJ databases">
        <title>Genome Sequence of Leucocoprinus birnbaumii.</title>
        <authorList>
            <person name="Buettner E."/>
        </authorList>
    </citation>
    <scope>NUCLEOTIDE SEQUENCE</scope>
    <source>
        <strain evidence="16">VT141</strain>
    </source>
</reference>
<dbReference type="AlphaFoldDB" id="A0AAD5YRU8"/>
<evidence type="ECO:0000313" key="17">
    <source>
        <dbReference type="Proteomes" id="UP001213000"/>
    </source>
</evidence>
<dbReference type="GO" id="GO:0003924">
    <property type="term" value="F:GTPase activity"/>
    <property type="evidence" value="ECO:0007669"/>
    <property type="project" value="InterPro"/>
</dbReference>
<dbReference type="GO" id="GO:0031505">
    <property type="term" value="P:fungal-type cell wall organization"/>
    <property type="evidence" value="ECO:0007669"/>
    <property type="project" value="TreeGrafter"/>
</dbReference>
<evidence type="ECO:0000256" key="5">
    <source>
        <dbReference type="ARBA" id="ARBA00022741"/>
    </source>
</evidence>
<dbReference type="GO" id="GO:0005789">
    <property type="term" value="C:endoplasmic reticulum membrane"/>
    <property type="evidence" value="ECO:0007669"/>
    <property type="project" value="TreeGrafter"/>
</dbReference>
<dbReference type="FunFam" id="2.40.30.10:FF:000084">
    <property type="entry name" value="GTP-binding elongation factor Tu family"/>
    <property type="match status" value="1"/>
</dbReference>
<comment type="similarity">
    <text evidence="2">Belongs to the TRAFAC class translation factor GTPase superfamily. Classic translation factor GTPase family. EF-Tu/EF-1A subfamily.</text>
</comment>
<dbReference type="InterPro" id="IPR009001">
    <property type="entry name" value="Transl_elong_EF1A/Init_IF2_C"/>
</dbReference>
<organism evidence="16 17">
    <name type="scientific">Leucocoprinus birnbaumii</name>
    <dbReference type="NCBI Taxonomy" id="56174"/>
    <lineage>
        <taxon>Eukaryota</taxon>
        <taxon>Fungi</taxon>
        <taxon>Dikarya</taxon>
        <taxon>Basidiomycota</taxon>
        <taxon>Agaricomycotina</taxon>
        <taxon>Agaricomycetes</taxon>
        <taxon>Agaricomycetidae</taxon>
        <taxon>Agaricales</taxon>
        <taxon>Agaricineae</taxon>
        <taxon>Agaricaceae</taxon>
        <taxon>Leucocoprinus</taxon>
    </lineage>
</organism>
<dbReference type="PANTHER" id="PTHR31361">
    <property type="entry name" value="BETA-GLUCAN SYNTHESIS-ASSOCIATED PROTEIN KRE6-RELATED"/>
    <property type="match status" value="1"/>
</dbReference>
<feature type="domain" description="GH16" evidence="15">
    <location>
        <begin position="784"/>
        <end position="1154"/>
    </location>
</feature>
<feature type="transmembrane region" description="Helical" evidence="13">
    <location>
        <begin position="717"/>
        <end position="737"/>
    </location>
</feature>
<feature type="transmembrane region" description="Helical" evidence="13">
    <location>
        <begin position="294"/>
        <end position="316"/>
    </location>
</feature>
<dbReference type="GO" id="GO:0015926">
    <property type="term" value="F:glucosidase activity"/>
    <property type="evidence" value="ECO:0007669"/>
    <property type="project" value="TreeGrafter"/>
</dbReference>
<evidence type="ECO:0000256" key="3">
    <source>
        <dbReference type="ARBA" id="ARBA00010962"/>
    </source>
</evidence>
<dbReference type="GO" id="GO:0006078">
    <property type="term" value="P:(1-&gt;6)-beta-D-glucan biosynthetic process"/>
    <property type="evidence" value="ECO:0007669"/>
    <property type="project" value="TreeGrafter"/>
</dbReference>
<dbReference type="FunFam" id="2.60.120.200:FF:000135">
    <property type="entry name" value="Related to KRE6-glucan synthase subunit"/>
    <property type="match status" value="1"/>
</dbReference>
<evidence type="ECO:0000256" key="12">
    <source>
        <dbReference type="SAM" id="MobiDB-lite"/>
    </source>
</evidence>
<dbReference type="InterPro" id="IPR035531">
    <property type="entry name" value="GTPBP1-like"/>
</dbReference>
<dbReference type="GO" id="GO:0005525">
    <property type="term" value="F:GTP binding"/>
    <property type="evidence" value="ECO:0007669"/>
    <property type="project" value="UniProtKB-KW"/>
</dbReference>
<evidence type="ECO:0000256" key="6">
    <source>
        <dbReference type="ARBA" id="ARBA00022968"/>
    </source>
</evidence>
<dbReference type="Pfam" id="PF03144">
    <property type="entry name" value="GTP_EFTU_D2"/>
    <property type="match status" value="1"/>
</dbReference>
<dbReference type="FunFam" id="2.40.30.10:FF:000014">
    <property type="entry name" value="Probable GTP-binding protein 1"/>
    <property type="match status" value="1"/>
</dbReference>
<dbReference type="InterPro" id="IPR004161">
    <property type="entry name" value="EFTu-like_2"/>
</dbReference>
<evidence type="ECO:0000256" key="9">
    <source>
        <dbReference type="ARBA" id="ARBA00023136"/>
    </source>
</evidence>
<sequence>MTTLRTFQTEIDEIHTREVAKQRAKVVVTSPTEKEKESKDSKHAATNTSQAKGRAKDDGSVSNTAKPADGSSDLRASLLELEDRILNSIFSKNPAEHSRARDMIAELLTQNHGEYVFRIGAHPPHTALFAGELADSAPGWVGTGRTLEQLDEAREIIDRLVDEVGGKVSLLHESRNGAHPRVTLLLRLPPPNVSLTPEVRLMSASGSLDDGRGRARVALFRHKHEIETGRTSSVGMEILGFGPNGAPILPQTIGTDENAVRHEKLGWEDISIQAAKIVSFIDLAGHERYLKTTLYGLTSGAPSCVILIVGANAGLIGMSKEHLAIALALGVPVVVCITKIDMTPAPKLAETIKQVTKILQSPGCRKTPVFVKNTETSIELATSFGSERICPIFQISNVTGEGLDHLRTFLNLLPSSEHDSTKFAIDQPLEVSISFSSFRDENKLIIDEISIIETWSVPYVGTVVNGIINAGVIKAGETVLLGPDANGNYRATAVKSMHRKRALVNSAEAGQCVSLALKRVKRAEVRKGMVLVPKTDTPPRAISRFEGQVLILYHNTTLQRNYQAMLHCGAVRQTVRIIEMDHPQGILRTGDRAKVKFEFISHPEFVKEGMKLLFREGKTKGLGVITKLLLIGDLRFFRTGFQKTWMDRLDSSIYPVGARSSLCALSGRYPLSHNPLEWGLDLSPDNKEDDDALHMPTATSESEKGDLAFSRRGAGNCGCLLVVIVGILLIFIGWPVITAVRHNDPSRFGAYNIGGINSSGQIPVFPGNWGLIDNDTPKEAYTIQSWNDPSQEMQLVFSDEFNVDGRTFYPGDDPYWEAVDLHYWQTNNMEWYDPEAITTQGGSLVITLSQKETHNLQYEGGLMSTWNKFCFTGGYIETSVQLPGFNNVLGFWPAIWAMGNLGRAGYGASLEGTWPYTYDSCDVGTVANQSVNGQPVAATIDGDKKRGGVLSYLPGQRLSRCTCAGEDHPGPKHRDGTFVGRSAPEIDIFEAQINKQTLVADVSQSAQWAPFNHAYVWDNSSQNMVIADPTISRQNTFVGSATQQATSVTTDTDPNCYEFGGGCYSTYGFEYKPGFDDGYITWISSGKVSWTLRGAGLGPDPLVQIGDRPVPQEPMYLIMNLGMSTNFGPVDLANLPFPAHMRVDYIRVYQPSHAINIGCNPKDFPTADYINKHIEAYTNPNLTTWVNDYQQPWPKNSFLGQC</sequence>
<dbReference type="CDD" id="cd02180">
    <property type="entry name" value="GH16_fungal_KRE6_glucanase"/>
    <property type="match status" value="1"/>
</dbReference>
<evidence type="ECO:0000256" key="11">
    <source>
        <dbReference type="ARBA" id="ARBA00023316"/>
    </source>
</evidence>
<dbReference type="Pfam" id="PF03935">
    <property type="entry name" value="SKN1_KRE6_Sbg1"/>
    <property type="match status" value="1"/>
</dbReference>
<keyword evidence="5" id="KW-0547">Nucleotide-binding</keyword>
<dbReference type="FunFam" id="3.40.50.300:FF:000091">
    <property type="entry name" value="Probable GTP-binding protein 1"/>
    <property type="match status" value="1"/>
</dbReference>
<dbReference type="PANTHER" id="PTHR31361:SF1">
    <property type="entry name" value="BETA-GLUCAN SYNTHESIS-ASSOCIATED PROTEIN KRE6-RELATED"/>
    <property type="match status" value="1"/>
</dbReference>
<keyword evidence="9 13" id="KW-0472">Membrane</keyword>
<dbReference type="Gene3D" id="2.40.30.10">
    <property type="entry name" value="Translation factors"/>
    <property type="match status" value="1"/>
</dbReference>
<evidence type="ECO:0000256" key="4">
    <source>
        <dbReference type="ARBA" id="ARBA00022692"/>
    </source>
</evidence>
<dbReference type="Proteomes" id="UP001213000">
    <property type="component" value="Unassembled WGS sequence"/>
</dbReference>
<dbReference type="PROSITE" id="PS51722">
    <property type="entry name" value="G_TR_2"/>
    <property type="match status" value="1"/>
</dbReference>
<dbReference type="InterPro" id="IPR005629">
    <property type="entry name" value="Skn1/Kre6/Sbg1"/>
</dbReference>
<comment type="similarity">
    <text evidence="3">Belongs to the SKN1/KRE6 family.</text>
</comment>
<keyword evidence="10" id="KW-0325">Glycoprotein</keyword>
<evidence type="ECO:0000256" key="8">
    <source>
        <dbReference type="ARBA" id="ARBA00023134"/>
    </source>
</evidence>
<evidence type="ECO:0000256" key="2">
    <source>
        <dbReference type="ARBA" id="ARBA00007249"/>
    </source>
</evidence>
<comment type="caution">
    <text evidence="16">The sequence shown here is derived from an EMBL/GenBank/DDBJ whole genome shotgun (WGS) entry which is preliminary data.</text>
</comment>
<gene>
    <name evidence="16" type="ORF">NP233_g4452</name>
</gene>
<evidence type="ECO:0000256" key="13">
    <source>
        <dbReference type="SAM" id="Phobius"/>
    </source>
</evidence>
<dbReference type="SUPFAM" id="SSF50465">
    <property type="entry name" value="EF-Tu/eEF-1alpha/eIF2-gamma C-terminal domain"/>
    <property type="match status" value="1"/>
</dbReference>
<dbReference type="InterPro" id="IPR009000">
    <property type="entry name" value="Transl_B-barrel_sf"/>
</dbReference>
<dbReference type="SUPFAM" id="SSF49899">
    <property type="entry name" value="Concanavalin A-like lectins/glucanases"/>
    <property type="match status" value="1"/>
</dbReference>
<keyword evidence="17" id="KW-1185">Reference proteome</keyword>
<dbReference type="SUPFAM" id="SSF52540">
    <property type="entry name" value="P-loop containing nucleoside triphosphate hydrolases"/>
    <property type="match status" value="1"/>
</dbReference>
<dbReference type="PROSITE" id="PS51762">
    <property type="entry name" value="GH16_2"/>
    <property type="match status" value="1"/>
</dbReference>
<feature type="region of interest" description="Disordered" evidence="12">
    <location>
        <begin position="19"/>
        <end position="71"/>
    </location>
</feature>
<accession>A0AAD5YRU8</accession>
<keyword evidence="8" id="KW-0342">GTP-binding</keyword>
<dbReference type="CDD" id="cd04165">
    <property type="entry name" value="GTPBP1_like"/>
    <property type="match status" value="1"/>
</dbReference>
<feature type="domain" description="Tr-type G" evidence="14">
    <location>
        <begin position="180"/>
        <end position="417"/>
    </location>
</feature>
<keyword evidence="7 13" id="KW-1133">Transmembrane helix</keyword>
<evidence type="ECO:0000256" key="7">
    <source>
        <dbReference type="ARBA" id="ARBA00022989"/>
    </source>
</evidence>